<dbReference type="Proteomes" id="UP000184330">
    <property type="component" value="Unassembled WGS sequence"/>
</dbReference>
<reference evidence="1 2" key="1">
    <citation type="submission" date="2016-03" db="EMBL/GenBank/DDBJ databases">
        <authorList>
            <person name="Ploux O."/>
        </authorList>
    </citation>
    <scope>NUCLEOTIDE SEQUENCE [LARGE SCALE GENOMIC DNA]</scope>
    <source>
        <strain evidence="1 2">UAMH 11012</strain>
    </source>
</reference>
<evidence type="ECO:0000313" key="2">
    <source>
        <dbReference type="Proteomes" id="UP000184330"/>
    </source>
</evidence>
<dbReference type="AlphaFoldDB" id="A0A1L7X903"/>
<dbReference type="EMBL" id="FJOG01000018">
    <property type="protein sequence ID" value="CZR61501.1"/>
    <property type="molecule type" value="Genomic_DNA"/>
</dbReference>
<keyword evidence="2" id="KW-1185">Reference proteome</keyword>
<sequence>MAAMHSEASRPVLSIDTRSVASDDTDATSLILTPTSTAPDTTTDIVNHSGIVAYRNFAQNMAVSGPEHDESQDKLWEEEKAFLNALKLNIALNNANAAGLTVGEYDAAIWKDIEDKTAITDAYDTCLSVAGQEAALWKDIERKSAVADAFDSGLTVEDQEKALWKDIENKSDVTDLYNAFAWVWIEKMKGMEHSI</sequence>
<gene>
    <name evidence="1" type="ORF">PAC_11398</name>
</gene>
<name>A0A1L7X903_9HELO</name>
<protein>
    <submittedName>
        <fullName evidence="1">Uncharacterized protein</fullName>
    </submittedName>
</protein>
<proteinExistence type="predicted"/>
<dbReference type="OrthoDB" id="10503161at2759"/>
<accession>A0A1L7X903</accession>
<organism evidence="1 2">
    <name type="scientific">Phialocephala subalpina</name>
    <dbReference type="NCBI Taxonomy" id="576137"/>
    <lineage>
        <taxon>Eukaryota</taxon>
        <taxon>Fungi</taxon>
        <taxon>Dikarya</taxon>
        <taxon>Ascomycota</taxon>
        <taxon>Pezizomycotina</taxon>
        <taxon>Leotiomycetes</taxon>
        <taxon>Helotiales</taxon>
        <taxon>Mollisiaceae</taxon>
        <taxon>Phialocephala</taxon>
        <taxon>Phialocephala fortinii species complex</taxon>
    </lineage>
</organism>
<evidence type="ECO:0000313" key="1">
    <source>
        <dbReference type="EMBL" id="CZR61501.1"/>
    </source>
</evidence>